<dbReference type="GeneID" id="1465737"/>
<organism evidence="2 3">
    <name type="scientific">Pyrobaculum aerophilum</name>
    <dbReference type="NCBI Taxonomy" id="13773"/>
    <lineage>
        <taxon>Archaea</taxon>
        <taxon>Thermoproteota</taxon>
        <taxon>Thermoprotei</taxon>
        <taxon>Thermoproteales</taxon>
        <taxon>Thermoproteaceae</taxon>
        <taxon>Pyrobaculum</taxon>
    </lineage>
</organism>
<comment type="caution">
    <text evidence="2">The sequence shown here is derived from an EMBL/GenBank/DDBJ whole genome shotgun (WGS) entry which is preliminary data.</text>
</comment>
<gene>
    <name evidence="2" type="ORF">HA333_02600</name>
</gene>
<protein>
    <submittedName>
        <fullName evidence="2">Uncharacterized protein</fullName>
    </submittedName>
</protein>
<dbReference type="OMA" id="KRDETCL"/>
<sequence>MADEFAYPEYVVEILAEIRELRKEVAKLQREVADLSKKVSQAPQQPANADVIINAVREAVERLNSAALAVVENASAIRSLIIEERGKRDEICMALLERLLALQEALGRGK</sequence>
<dbReference type="Proteomes" id="UP000651120">
    <property type="component" value="Unassembled WGS sequence"/>
</dbReference>
<reference evidence="2" key="1">
    <citation type="journal article" date="2020" name="bioRxiv">
        <title>A rank-normalized archaeal taxonomy based on genome phylogeny resolves widespread incomplete and uneven classifications.</title>
        <authorList>
            <person name="Rinke C."/>
            <person name="Chuvochina M."/>
            <person name="Mussig A.J."/>
            <person name="Chaumeil P.-A."/>
            <person name="Waite D.W."/>
            <person name="Whitman W.B."/>
            <person name="Parks D.H."/>
            <person name="Hugenholtz P."/>
        </authorList>
    </citation>
    <scope>NUCLEOTIDE SEQUENCE</scope>
    <source>
        <strain evidence="2">UBA8839</strain>
    </source>
</reference>
<evidence type="ECO:0000313" key="3">
    <source>
        <dbReference type="Proteomes" id="UP000651120"/>
    </source>
</evidence>
<evidence type="ECO:0000313" key="2">
    <source>
        <dbReference type="EMBL" id="HII46369.1"/>
    </source>
</evidence>
<dbReference type="RefSeq" id="WP_011007968.1">
    <property type="nucleotide sequence ID" value="NZ_DAIOPL010000016.1"/>
</dbReference>
<accession>A0A832T287</accession>
<keyword evidence="1" id="KW-0175">Coiled coil</keyword>
<dbReference type="AlphaFoldDB" id="A0A832T287"/>
<dbReference type="EMBL" id="DUJP01000012">
    <property type="protein sequence ID" value="HII46369.1"/>
    <property type="molecule type" value="Genomic_DNA"/>
</dbReference>
<proteinExistence type="predicted"/>
<feature type="coiled-coil region" evidence="1">
    <location>
        <begin position="11"/>
        <end position="45"/>
    </location>
</feature>
<name>A0A832T287_9CREN</name>
<evidence type="ECO:0000256" key="1">
    <source>
        <dbReference type="SAM" id="Coils"/>
    </source>
</evidence>